<proteinExistence type="predicted"/>
<evidence type="ECO:0000313" key="2">
    <source>
        <dbReference type="Proteomes" id="UP000270296"/>
    </source>
</evidence>
<dbReference type="AlphaFoldDB" id="A0A183J7Z6"/>
<evidence type="ECO:0000313" key="1">
    <source>
        <dbReference type="EMBL" id="VDP44627.1"/>
    </source>
</evidence>
<dbReference type="Proteomes" id="UP000270296">
    <property type="component" value="Unassembled WGS sequence"/>
</dbReference>
<dbReference type="WBParaSite" id="SBAD_0001239401-mRNA-1">
    <property type="protein sequence ID" value="SBAD_0001239401-mRNA-1"/>
    <property type="gene ID" value="SBAD_0001239401"/>
</dbReference>
<gene>
    <name evidence="1" type="ORF">SBAD_LOCUS11997</name>
</gene>
<keyword evidence="2" id="KW-1185">Reference proteome</keyword>
<reference evidence="3" key="1">
    <citation type="submission" date="2016-06" db="UniProtKB">
        <authorList>
            <consortium name="WormBaseParasite"/>
        </authorList>
    </citation>
    <scope>IDENTIFICATION</scope>
</reference>
<evidence type="ECO:0000313" key="3">
    <source>
        <dbReference type="WBParaSite" id="SBAD_0001239401-mRNA-1"/>
    </source>
</evidence>
<name>A0A183J7Z6_9BILA</name>
<sequence>MLDARLPTDQRVHKRGAWIDDVEANENSRRRYEVWPSNPTLNCSQHDRPNEQVTNGELKNKAINTGVTKTLRRRPALDGKTPSAN</sequence>
<protein>
    <submittedName>
        <fullName evidence="3">Transposase</fullName>
    </submittedName>
</protein>
<dbReference type="EMBL" id="UZAM01016761">
    <property type="protein sequence ID" value="VDP44627.1"/>
    <property type="molecule type" value="Genomic_DNA"/>
</dbReference>
<accession>A0A183J7Z6</accession>
<organism evidence="3">
    <name type="scientific">Soboliphyme baturini</name>
    <dbReference type="NCBI Taxonomy" id="241478"/>
    <lineage>
        <taxon>Eukaryota</taxon>
        <taxon>Metazoa</taxon>
        <taxon>Ecdysozoa</taxon>
        <taxon>Nematoda</taxon>
        <taxon>Enoplea</taxon>
        <taxon>Dorylaimia</taxon>
        <taxon>Dioctophymatida</taxon>
        <taxon>Dioctophymatoidea</taxon>
        <taxon>Soboliphymatidae</taxon>
        <taxon>Soboliphyme</taxon>
    </lineage>
</organism>
<reference evidence="1 2" key="2">
    <citation type="submission" date="2018-11" db="EMBL/GenBank/DDBJ databases">
        <authorList>
            <consortium name="Pathogen Informatics"/>
        </authorList>
    </citation>
    <scope>NUCLEOTIDE SEQUENCE [LARGE SCALE GENOMIC DNA]</scope>
</reference>